<feature type="compositionally biased region" description="Polar residues" evidence="1">
    <location>
        <begin position="623"/>
        <end position="635"/>
    </location>
</feature>
<accession>A0A8K0UXM8</accession>
<feature type="compositionally biased region" description="Basic and acidic residues" evidence="1">
    <location>
        <begin position="333"/>
        <end position="349"/>
    </location>
</feature>
<feature type="compositionally biased region" description="Low complexity" evidence="1">
    <location>
        <begin position="57"/>
        <end position="78"/>
    </location>
</feature>
<feature type="compositionally biased region" description="Pro residues" evidence="1">
    <location>
        <begin position="573"/>
        <end position="592"/>
    </location>
</feature>
<evidence type="ECO:0000313" key="3">
    <source>
        <dbReference type="Proteomes" id="UP000813824"/>
    </source>
</evidence>
<feature type="compositionally biased region" description="Basic and acidic residues" evidence="1">
    <location>
        <begin position="756"/>
        <end position="766"/>
    </location>
</feature>
<dbReference type="EMBL" id="JAEVFJ010000004">
    <property type="protein sequence ID" value="KAH8105381.1"/>
    <property type="molecule type" value="Genomic_DNA"/>
</dbReference>
<feature type="compositionally biased region" description="Low complexity" evidence="1">
    <location>
        <begin position="546"/>
        <end position="558"/>
    </location>
</feature>
<proteinExistence type="predicted"/>
<feature type="compositionally biased region" description="Low complexity" evidence="1">
    <location>
        <begin position="351"/>
        <end position="377"/>
    </location>
</feature>
<feature type="compositionally biased region" description="Basic and acidic residues" evidence="1">
    <location>
        <begin position="174"/>
        <end position="184"/>
    </location>
</feature>
<name>A0A8K0UXM8_9AGAR</name>
<feature type="compositionally biased region" description="Low complexity" evidence="1">
    <location>
        <begin position="650"/>
        <end position="662"/>
    </location>
</feature>
<reference evidence="2" key="1">
    <citation type="journal article" date="2021" name="New Phytol.">
        <title>Evolutionary innovations through gain and loss of genes in the ectomycorrhizal Boletales.</title>
        <authorList>
            <person name="Wu G."/>
            <person name="Miyauchi S."/>
            <person name="Morin E."/>
            <person name="Kuo A."/>
            <person name="Drula E."/>
            <person name="Varga T."/>
            <person name="Kohler A."/>
            <person name="Feng B."/>
            <person name="Cao Y."/>
            <person name="Lipzen A."/>
            <person name="Daum C."/>
            <person name="Hundley H."/>
            <person name="Pangilinan J."/>
            <person name="Johnson J."/>
            <person name="Barry K."/>
            <person name="LaButti K."/>
            <person name="Ng V."/>
            <person name="Ahrendt S."/>
            <person name="Min B."/>
            <person name="Choi I.G."/>
            <person name="Park H."/>
            <person name="Plett J.M."/>
            <person name="Magnuson J."/>
            <person name="Spatafora J.W."/>
            <person name="Nagy L.G."/>
            <person name="Henrissat B."/>
            <person name="Grigoriev I.V."/>
            <person name="Yang Z.L."/>
            <person name="Xu J."/>
            <person name="Martin F.M."/>
        </authorList>
    </citation>
    <scope>NUCLEOTIDE SEQUENCE</scope>
    <source>
        <strain evidence="2">KKN 215</strain>
    </source>
</reference>
<feature type="region of interest" description="Disordered" evidence="1">
    <location>
        <begin position="56"/>
        <end position="689"/>
    </location>
</feature>
<feature type="compositionally biased region" description="Polar residues" evidence="1">
    <location>
        <begin position="469"/>
        <end position="481"/>
    </location>
</feature>
<protein>
    <submittedName>
        <fullName evidence="2">Uncharacterized protein</fullName>
    </submittedName>
</protein>
<comment type="caution">
    <text evidence="2">The sequence shown here is derived from an EMBL/GenBank/DDBJ whole genome shotgun (WGS) entry which is preliminary data.</text>
</comment>
<evidence type="ECO:0000256" key="1">
    <source>
        <dbReference type="SAM" id="MobiDB-lite"/>
    </source>
</evidence>
<feature type="compositionally biased region" description="Polar residues" evidence="1">
    <location>
        <begin position="435"/>
        <end position="448"/>
    </location>
</feature>
<dbReference type="Proteomes" id="UP000813824">
    <property type="component" value="Unassembled WGS sequence"/>
</dbReference>
<dbReference type="AlphaFoldDB" id="A0A8K0UXM8"/>
<keyword evidence="3" id="KW-1185">Reference proteome</keyword>
<sequence>MAATTSPRRRERVIERDSVLRASILDTALELGFGDNSSTVAKWMFSPLEEVDEEAESVVSPSLTYASTATSEESSSLYGPNFRHHRPGVGASNSISSQTNSLAKSDTLSSGGVSYSRNDGLTPEPGQRAIQFNLSNTPEPRAPSPMPTPSKSGKLRKTRPDGYESDAGYVSDSAKVKKEKEKEKKKSKKKPKEDGNAGDESDGGYLSEASVKKKKKEKKSKKEKESLDATMTDGESDGGYISMTFGRGKKERAAAKAAAMSPTTGDESDGAYLSESSVKKKSRFFRLNSKSSKKKNSLPNEPAVVPPVPSLPPMPMQLRIADMFSRSVTPSLDDSRDVTPLSSDRKAAEHSVQSASISSMSSRQVTVSSTHSASISSMDRIGTPQPPGSPQAIPNAFKDAESIRTPSTDLLSTFGRKNLPRTQSPSREKAEPIPTVNSNVPDSPSKSVSPLRIPAIPTITMPKPKRNPSMRTTPPQISAPNTRALAAKHTPVPLILTPPTPAASMRSFAQSSPAQSESSSTTPTPQNTASPPWTRSRSPDVARGPSPLTVSTSSASSTNQYVVRPHVLAYYDLPPPSPPPTGPLPKLPPSPQPSMSRHDWSQQRAPSPIWKTDPFARGPSPSPSSSKHLQPSGSASPLFLQRSPSRGRESPFPTAASPSPTSGEPLTRVTSRGREAPFPTQPVLPRAEGAELVRRTSIARAASPVGGTRPLRIGAKLVNISGPMSADAFTNPYTEPSPVGLDARWQPRSASALDTRPSEDSRRSWIDYDDGNDFSRASSDEQDLSQEGSASIYHDDDPNSSVDQGPPADEERSTQYFDAEDSDEGEGNRYSVWSAKSRVSILDKQRSGDVRQKFVQRVEAMYGKSVIPPVPKLPPAPKPGMF</sequence>
<gene>
    <name evidence="2" type="ORF">BXZ70DRAFT_522665</name>
</gene>
<feature type="compositionally biased region" description="Pro residues" evidence="1">
    <location>
        <begin position="304"/>
        <end position="315"/>
    </location>
</feature>
<evidence type="ECO:0000313" key="2">
    <source>
        <dbReference type="EMBL" id="KAH8105381.1"/>
    </source>
</evidence>
<feature type="region of interest" description="Disordered" evidence="1">
    <location>
        <begin position="725"/>
        <end position="830"/>
    </location>
</feature>
<feature type="compositionally biased region" description="Low complexity" evidence="1">
    <location>
        <begin position="507"/>
        <end position="532"/>
    </location>
</feature>
<organism evidence="2 3">
    <name type="scientific">Cristinia sonorae</name>
    <dbReference type="NCBI Taxonomy" id="1940300"/>
    <lineage>
        <taxon>Eukaryota</taxon>
        <taxon>Fungi</taxon>
        <taxon>Dikarya</taxon>
        <taxon>Basidiomycota</taxon>
        <taxon>Agaricomycotina</taxon>
        <taxon>Agaricomycetes</taxon>
        <taxon>Agaricomycetidae</taxon>
        <taxon>Agaricales</taxon>
        <taxon>Pleurotineae</taxon>
        <taxon>Stephanosporaceae</taxon>
        <taxon>Cristinia</taxon>
    </lineage>
</organism>
<dbReference type="OrthoDB" id="2690066at2759"/>
<feature type="compositionally biased region" description="Polar residues" evidence="1">
    <location>
        <begin position="91"/>
        <end position="119"/>
    </location>
</feature>